<proteinExistence type="predicted"/>
<name>A0A0E9W817_ANGAN</name>
<organism evidence="1">
    <name type="scientific">Anguilla anguilla</name>
    <name type="common">European freshwater eel</name>
    <name type="synonym">Muraena anguilla</name>
    <dbReference type="NCBI Taxonomy" id="7936"/>
    <lineage>
        <taxon>Eukaryota</taxon>
        <taxon>Metazoa</taxon>
        <taxon>Chordata</taxon>
        <taxon>Craniata</taxon>
        <taxon>Vertebrata</taxon>
        <taxon>Euteleostomi</taxon>
        <taxon>Actinopterygii</taxon>
        <taxon>Neopterygii</taxon>
        <taxon>Teleostei</taxon>
        <taxon>Anguilliformes</taxon>
        <taxon>Anguillidae</taxon>
        <taxon>Anguilla</taxon>
    </lineage>
</organism>
<evidence type="ECO:0000313" key="1">
    <source>
        <dbReference type="EMBL" id="JAH86441.1"/>
    </source>
</evidence>
<accession>A0A0E9W817</accession>
<reference evidence="1" key="2">
    <citation type="journal article" date="2015" name="Fish Shellfish Immunol.">
        <title>Early steps in the European eel (Anguilla anguilla)-Vibrio vulnificus interaction in the gills: Role of the RtxA13 toxin.</title>
        <authorList>
            <person name="Callol A."/>
            <person name="Pajuelo D."/>
            <person name="Ebbesson L."/>
            <person name="Teles M."/>
            <person name="MacKenzie S."/>
            <person name="Amaro C."/>
        </authorList>
    </citation>
    <scope>NUCLEOTIDE SEQUENCE</scope>
</reference>
<sequence length="51" mass="6094">MWVSHHGRIPKYTPCTYKNHPTHIPGKHILLMHRLCVIQREYKKVFVSALK</sequence>
<protein>
    <submittedName>
        <fullName evidence="1">Uncharacterized protein</fullName>
    </submittedName>
</protein>
<reference evidence="1" key="1">
    <citation type="submission" date="2014-11" db="EMBL/GenBank/DDBJ databases">
        <authorList>
            <person name="Amaro Gonzalez C."/>
        </authorList>
    </citation>
    <scope>NUCLEOTIDE SEQUENCE</scope>
</reference>
<dbReference type="EMBL" id="GBXM01022136">
    <property type="protein sequence ID" value="JAH86441.1"/>
    <property type="molecule type" value="Transcribed_RNA"/>
</dbReference>
<dbReference type="AlphaFoldDB" id="A0A0E9W817"/>